<name>A0A6J4VPN9_9BACT</name>
<reference evidence="2" key="1">
    <citation type="submission" date="2020-02" db="EMBL/GenBank/DDBJ databases">
        <authorList>
            <person name="Meier V. D."/>
        </authorList>
    </citation>
    <scope>NUCLEOTIDE SEQUENCE</scope>
    <source>
        <strain evidence="2">AVDCRST_MAG87</strain>
    </source>
</reference>
<accession>A0A6J4VPN9</accession>
<protein>
    <submittedName>
        <fullName evidence="2">Uncharacterized protein</fullName>
    </submittedName>
</protein>
<proteinExistence type="predicted"/>
<dbReference type="EMBL" id="CADCWJ010000852">
    <property type="protein sequence ID" value="CAA9585433.1"/>
    <property type="molecule type" value="Genomic_DNA"/>
</dbReference>
<feature type="region of interest" description="Disordered" evidence="1">
    <location>
        <begin position="1"/>
        <end position="22"/>
    </location>
</feature>
<dbReference type="AlphaFoldDB" id="A0A6J4VPN9"/>
<evidence type="ECO:0000256" key="1">
    <source>
        <dbReference type="SAM" id="MobiDB-lite"/>
    </source>
</evidence>
<gene>
    <name evidence="2" type="ORF">AVDCRST_MAG87-3881</name>
</gene>
<organism evidence="2">
    <name type="scientific">uncultured Thermomicrobiales bacterium</name>
    <dbReference type="NCBI Taxonomy" id="1645740"/>
    <lineage>
        <taxon>Bacteria</taxon>
        <taxon>Pseudomonadati</taxon>
        <taxon>Thermomicrobiota</taxon>
        <taxon>Thermomicrobia</taxon>
        <taxon>Thermomicrobiales</taxon>
        <taxon>environmental samples</taxon>
    </lineage>
</organism>
<evidence type="ECO:0000313" key="2">
    <source>
        <dbReference type="EMBL" id="CAA9585433.1"/>
    </source>
</evidence>
<sequence>MTSVPATPDRGTGGPTAPGQTRIAVDPVRNTIAVTVPGSVFDAVAKPGASAIGTLEIGVQGRLVGLEIGDHYVDIGGTPEGTAHLNRSVAVSLVPCQLQDGRDAVEFRRRSDDYEISFPSGNRCWEVGSSDSGETVHICSILVG</sequence>